<dbReference type="SUPFAM" id="SSF56219">
    <property type="entry name" value="DNase I-like"/>
    <property type="match status" value="1"/>
</dbReference>
<protein>
    <submittedName>
        <fullName evidence="6">Reverse transcriptase</fullName>
    </submittedName>
</protein>
<dbReference type="InterPro" id="IPR036691">
    <property type="entry name" value="Endo/exonu/phosph_ase_sf"/>
</dbReference>
<dbReference type="InterPro" id="IPR043502">
    <property type="entry name" value="DNA/RNA_pol_sf"/>
</dbReference>
<feature type="domain" description="Reverse transcriptase" evidence="5">
    <location>
        <begin position="875"/>
        <end position="1149"/>
    </location>
</feature>
<feature type="coiled-coil region" evidence="3">
    <location>
        <begin position="87"/>
        <end position="160"/>
    </location>
</feature>
<keyword evidence="6" id="KW-0808">Transferase</keyword>
<comment type="subcellular location">
    <subcellularLocation>
        <location evidence="1">Mitochondrion</location>
    </subcellularLocation>
</comment>
<keyword evidence="6" id="KW-0548">Nucleotidyltransferase</keyword>
<accession>A0A8H5Z3Z9</accession>
<evidence type="ECO:0000256" key="2">
    <source>
        <dbReference type="ARBA" id="ARBA00023128"/>
    </source>
</evidence>
<dbReference type="InterPro" id="IPR002156">
    <property type="entry name" value="RNaseH_domain"/>
</dbReference>
<dbReference type="InterPro" id="IPR005135">
    <property type="entry name" value="Endo/exonuclease/phosphatase"/>
</dbReference>
<evidence type="ECO:0000256" key="3">
    <source>
        <dbReference type="SAM" id="Coils"/>
    </source>
</evidence>
<dbReference type="GO" id="GO:0004523">
    <property type="term" value="F:RNA-DNA hybrid ribonuclease activity"/>
    <property type="evidence" value="ECO:0007669"/>
    <property type="project" value="InterPro"/>
</dbReference>
<dbReference type="GO" id="GO:0005739">
    <property type="term" value="C:mitochondrion"/>
    <property type="evidence" value="ECO:0007669"/>
    <property type="project" value="UniProtKB-SubCell"/>
</dbReference>
<evidence type="ECO:0000256" key="4">
    <source>
        <dbReference type="SAM" id="MobiDB-lite"/>
    </source>
</evidence>
<dbReference type="SUPFAM" id="SSF56672">
    <property type="entry name" value="DNA/RNA polymerases"/>
    <property type="match status" value="1"/>
</dbReference>
<evidence type="ECO:0000313" key="6">
    <source>
        <dbReference type="EMBL" id="KAF5724355.1"/>
    </source>
</evidence>
<dbReference type="Pfam" id="PF00078">
    <property type="entry name" value="RVT_1"/>
    <property type="match status" value="1"/>
</dbReference>
<reference evidence="6 7" key="1">
    <citation type="submission" date="2020-05" db="EMBL/GenBank/DDBJ databases">
        <title>Identification and distribution of gene clusters putatively required for synthesis of sphingolipid metabolism inhibitors in phylogenetically diverse species of the filamentous fungus Fusarium.</title>
        <authorList>
            <person name="Kim H.-S."/>
            <person name="Busman M."/>
            <person name="Brown D.W."/>
            <person name="Divon H."/>
            <person name="Uhlig S."/>
            <person name="Proctor R.H."/>
        </authorList>
    </citation>
    <scope>NUCLEOTIDE SEQUENCE [LARGE SCALE GENOMIC DNA]</scope>
    <source>
        <strain evidence="6 7">NRRL 66235</strain>
    </source>
</reference>
<evidence type="ECO:0000256" key="1">
    <source>
        <dbReference type="ARBA" id="ARBA00004173"/>
    </source>
</evidence>
<name>A0A8H5Z3Z9_9HYPO</name>
<keyword evidence="2" id="KW-0496">Mitochondrion</keyword>
<organism evidence="6 7">
    <name type="scientific">Fusarium mundagurra</name>
    <dbReference type="NCBI Taxonomy" id="1567541"/>
    <lineage>
        <taxon>Eukaryota</taxon>
        <taxon>Fungi</taxon>
        <taxon>Dikarya</taxon>
        <taxon>Ascomycota</taxon>
        <taxon>Pezizomycotina</taxon>
        <taxon>Sordariomycetes</taxon>
        <taxon>Hypocreomycetidae</taxon>
        <taxon>Hypocreales</taxon>
        <taxon>Nectriaceae</taxon>
        <taxon>Fusarium</taxon>
        <taxon>Fusarium fujikuroi species complex</taxon>
    </lineage>
</organism>
<dbReference type="InterPro" id="IPR000477">
    <property type="entry name" value="RT_dom"/>
</dbReference>
<dbReference type="Gene3D" id="3.60.10.10">
    <property type="entry name" value="Endonuclease/exonuclease/phosphatase"/>
    <property type="match status" value="1"/>
</dbReference>
<dbReference type="Pfam" id="PF13456">
    <property type="entry name" value="RVT_3"/>
    <property type="match status" value="1"/>
</dbReference>
<sequence>MADPIGAEIVVEQDDAPFSTPKRPSRMVRPTSKVRDTARQLEDTAKETRKTTRQTTRNVPAEEQIDRPTETRKSSGNGSSSDGRAMLQKALDLLAESRRETKRLQEALKEQMEMTRELQEAVAKQEETMHEMGKQMVEIKEQMTEELQRVREQLETIATNAMDGPQRSYADVTRLTPFSPHNDSRTLAAPPNPTDVLYCTIDVSRLEEDEARLSAGTIRATVENEVRAALDNPTWRCRAVTKDPKNPHRVRITCRDENEHEIVKRVAETKLAPGARVLRDDLYPIRVDNVSRIAVLDERNEVRGEITEMLGRENDTEVAKIAWLSKRDIPKASRAIRPTNATDHKSVADAGKKAITTVHAQERSRNVSHAAAPMSHTVETVGSSIHHNMNSIFRLFQLNVRKQGPVHDSLMNDKDIQDATVLAIQEPQARRIQGRLLTTPMGHHKWVKMVPTTEREGRWVIRSMLWVNKDVEAEQVPVESPDVTAAVIRLPDRLVFTASVYVPGGDGQALQDICTKLRRAIQEVMRRSGGAVDVVVVGDFNRHDQVWGGDDVAAERQGEADPIIDLMNDFMLRSLLRRGTKTWQSGDYETTIDLVLASEELADANIKCAIHGTEHGSDHRTIETAFDISDPTPKQKERLLFKNAPWKEINSRIVETLRVRPVGNTAQQKTDRLMSAVLEAVQALTPKAKASPYAKRWWTHDLTQLRHVYTYWRNRARAVRRVGQNVKDLENTVKAAAKQYHDAIRQRKNNHWKEFLADNDNIWKAAKYMKSGDDAAFGKVPQLVKADGTATTSHKEQAEELLSKFFPPLPDNIEDEGPRQQRAPVTMPNLTLEEVERQLWATKSWKAPGEDGLPAIVWKQVWPSVKHDVLDIFQASLEEGVIPDQWRHARIIPLKKPGKDDYTIAKAWRPISLLATLGKVLESVVAERISHAVETHGLLPTNHFGARKQRSAEQALVLLQEHIFSAWRSRQVLSLISFDVKGAYNGVCKERLLQRMKARGIPEDLLRWIDSFCSERTATIVINGQSSESRPLPQAGLPQGSPLSPILFLFFNADLVQTQIDRNGGAIAFVDDYTAWVSGPTAQSNQRGIQAVIDKALDWERRSGATFEAEKTAILHFTRYKGRVDSEPFTIKGERVFPKDQVKILGVIMDSRLHYKQHIARAATKGLEAAMELKRLKGMAPSTTRQLFTAMVAPVVDYASNVWMHACKTASAYTIHRVQRIGAQAIIGSFTSVATGVAEAEAHIATIHDRFWRRASKLWVDIHTLRRTNPVRNLLRGIKAFRRFISPLRRIADVCREVPKDTMEVIQPFTLAPWEARLQVILNSQGEEEENKIKELAKAGWAVRIATSSSARNDLVGMGVATRIPISVARAGKLIETFSVTLGSREEHNPYTAELAAIAHGLDYLPEMKYRVIVIATSNKSAAQAIGNPRQQSGQGHIREIYDAIEKLRRDGNRVNLIWLPRDSELKIQKTAKMSARYATEPYMTPRRGMIKAKTTILNRTRADLRMERKLPDGVGRHSRRVDSALPGKHTRLLYDQLSWKEASVLAQLRSGMARLNGYLYQIRAAPTDECPCGRAKETVEHFLFRCVKWTTQRKEMFQSINEKRCNLSFHLGGKAASDGQEWKPDMGAVRATIRFAIATGRLERR</sequence>
<dbReference type="Pfam" id="PF14529">
    <property type="entry name" value="Exo_endo_phos_2"/>
    <property type="match status" value="1"/>
</dbReference>
<dbReference type="InterPro" id="IPR036397">
    <property type="entry name" value="RNaseH_sf"/>
</dbReference>
<dbReference type="GO" id="GO:0003676">
    <property type="term" value="F:nucleic acid binding"/>
    <property type="evidence" value="ECO:0007669"/>
    <property type="project" value="InterPro"/>
</dbReference>
<dbReference type="PROSITE" id="PS50878">
    <property type="entry name" value="RT_POL"/>
    <property type="match status" value="1"/>
</dbReference>
<dbReference type="Proteomes" id="UP000544331">
    <property type="component" value="Unassembled WGS sequence"/>
</dbReference>
<dbReference type="PANTHER" id="PTHR33481">
    <property type="entry name" value="REVERSE TRANSCRIPTASE"/>
    <property type="match status" value="1"/>
</dbReference>
<feature type="compositionally biased region" description="Basic and acidic residues" evidence="4">
    <location>
        <begin position="33"/>
        <end position="50"/>
    </location>
</feature>
<dbReference type="PANTHER" id="PTHR33481:SF1">
    <property type="entry name" value="ENDONUCLEASE_EXONUCLEASE_PHOSPHATASE DOMAIN-CONTAINING PROTEIN-RELATED"/>
    <property type="match status" value="1"/>
</dbReference>
<evidence type="ECO:0000313" key="7">
    <source>
        <dbReference type="Proteomes" id="UP000544331"/>
    </source>
</evidence>
<keyword evidence="7" id="KW-1185">Reference proteome</keyword>
<feature type="compositionally biased region" description="Basic and acidic residues" evidence="4">
    <location>
        <begin position="64"/>
        <end position="73"/>
    </location>
</feature>
<feature type="region of interest" description="Disordered" evidence="4">
    <location>
        <begin position="1"/>
        <end position="84"/>
    </location>
</feature>
<comment type="caution">
    <text evidence="6">The sequence shown here is derived from an EMBL/GenBank/DDBJ whole genome shotgun (WGS) entry which is preliminary data.</text>
</comment>
<dbReference type="CDD" id="cd01650">
    <property type="entry name" value="RT_nLTR_like"/>
    <property type="match status" value="1"/>
</dbReference>
<feature type="coiled-coil region" evidence="3">
    <location>
        <begin position="719"/>
        <end position="746"/>
    </location>
</feature>
<keyword evidence="6" id="KW-0695">RNA-directed DNA polymerase</keyword>
<gene>
    <name evidence="6" type="ORF">FMUND_920</name>
</gene>
<dbReference type="GO" id="GO:0003964">
    <property type="term" value="F:RNA-directed DNA polymerase activity"/>
    <property type="evidence" value="ECO:0007669"/>
    <property type="project" value="UniProtKB-KW"/>
</dbReference>
<dbReference type="Gene3D" id="3.30.420.10">
    <property type="entry name" value="Ribonuclease H-like superfamily/Ribonuclease H"/>
    <property type="match status" value="1"/>
</dbReference>
<keyword evidence="3" id="KW-0175">Coiled coil</keyword>
<dbReference type="OrthoDB" id="5244787at2759"/>
<dbReference type="EMBL" id="JAAOAN010000035">
    <property type="protein sequence ID" value="KAF5724355.1"/>
    <property type="molecule type" value="Genomic_DNA"/>
</dbReference>
<proteinExistence type="predicted"/>
<evidence type="ECO:0000259" key="5">
    <source>
        <dbReference type="PROSITE" id="PS50878"/>
    </source>
</evidence>